<comment type="caution">
    <text evidence="1">The sequence shown here is derived from an EMBL/GenBank/DDBJ whole genome shotgun (WGS) entry which is preliminary data.</text>
</comment>
<gene>
    <name evidence="1" type="ORF">F6X51_08965</name>
</gene>
<protein>
    <submittedName>
        <fullName evidence="1">Uncharacterized protein</fullName>
    </submittedName>
</protein>
<dbReference type="AlphaFoldDB" id="A0A6N6MRM2"/>
<evidence type="ECO:0000313" key="2">
    <source>
        <dbReference type="Proteomes" id="UP000441523"/>
    </source>
</evidence>
<dbReference type="EMBL" id="VZZJ01000006">
    <property type="protein sequence ID" value="KAB1073860.1"/>
    <property type="molecule type" value="Genomic_DNA"/>
</dbReference>
<reference evidence="1 2" key="1">
    <citation type="submission" date="2019-09" db="EMBL/GenBank/DDBJ databases">
        <title>YIM 132548 draft genome.</title>
        <authorList>
            <person name="Jiang L."/>
        </authorList>
    </citation>
    <scope>NUCLEOTIDE SEQUENCE [LARGE SCALE GENOMIC DNA]</scope>
    <source>
        <strain evidence="1 2">YIM 132548</strain>
    </source>
</reference>
<evidence type="ECO:0000313" key="1">
    <source>
        <dbReference type="EMBL" id="KAB1073860.1"/>
    </source>
</evidence>
<keyword evidence="2" id="KW-1185">Reference proteome</keyword>
<dbReference type="Proteomes" id="UP000441523">
    <property type="component" value="Unassembled WGS sequence"/>
</dbReference>
<accession>A0A6N6MRM2</accession>
<name>A0A6N6MRM2_9HYPH</name>
<organism evidence="1 2">
    <name type="scientific">Methylobacterium planeticum</name>
    <dbReference type="NCBI Taxonomy" id="2615211"/>
    <lineage>
        <taxon>Bacteria</taxon>
        <taxon>Pseudomonadati</taxon>
        <taxon>Pseudomonadota</taxon>
        <taxon>Alphaproteobacteria</taxon>
        <taxon>Hyphomicrobiales</taxon>
        <taxon>Methylobacteriaceae</taxon>
        <taxon>Methylobacterium</taxon>
    </lineage>
</organism>
<dbReference type="RefSeq" id="WP_150962903.1">
    <property type="nucleotide sequence ID" value="NZ_VZZJ01000006.1"/>
</dbReference>
<proteinExistence type="predicted"/>
<sequence>MERVEKVAEICTASGTVNPQSVTRARRHALAALDDLKAAIYAHGRASEAADRVGIGKLGEPI</sequence>